<organism evidence="2">
    <name type="scientific">Sesamum radiatum</name>
    <name type="common">Black benniseed</name>
    <dbReference type="NCBI Taxonomy" id="300843"/>
    <lineage>
        <taxon>Eukaryota</taxon>
        <taxon>Viridiplantae</taxon>
        <taxon>Streptophyta</taxon>
        <taxon>Embryophyta</taxon>
        <taxon>Tracheophyta</taxon>
        <taxon>Spermatophyta</taxon>
        <taxon>Magnoliopsida</taxon>
        <taxon>eudicotyledons</taxon>
        <taxon>Gunneridae</taxon>
        <taxon>Pentapetalae</taxon>
        <taxon>asterids</taxon>
        <taxon>lamiids</taxon>
        <taxon>Lamiales</taxon>
        <taxon>Pedaliaceae</taxon>
        <taxon>Sesamum</taxon>
    </lineage>
</organism>
<feature type="region of interest" description="Disordered" evidence="1">
    <location>
        <begin position="34"/>
        <end position="61"/>
    </location>
</feature>
<sequence length="61" mass="6725">MRPKANSEGIERMGRLQFFREVENGGEIELQGARKRVGRRLSPKQSAPVSATGGVSGVRWV</sequence>
<accession>A0AAW2JJH7</accession>
<name>A0AAW2JJH7_SESRA</name>
<dbReference type="EMBL" id="JACGWJ010000172">
    <property type="protein sequence ID" value="KAL0294411.1"/>
    <property type="molecule type" value="Genomic_DNA"/>
</dbReference>
<gene>
    <name evidence="2" type="ORF">Sradi_6889200</name>
</gene>
<reference evidence="2" key="2">
    <citation type="journal article" date="2024" name="Plant">
        <title>Genomic evolution and insights into agronomic trait innovations of Sesamum species.</title>
        <authorList>
            <person name="Miao H."/>
            <person name="Wang L."/>
            <person name="Qu L."/>
            <person name="Liu H."/>
            <person name="Sun Y."/>
            <person name="Le M."/>
            <person name="Wang Q."/>
            <person name="Wei S."/>
            <person name="Zheng Y."/>
            <person name="Lin W."/>
            <person name="Duan Y."/>
            <person name="Cao H."/>
            <person name="Xiong S."/>
            <person name="Wang X."/>
            <person name="Wei L."/>
            <person name="Li C."/>
            <person name="Ma Q."/>
            <person name="Ju M."/>
            <person name="Zhao R."/>
            <person name="Li G."/>
            <person name="Mu C."/>
            <person name="Tian Q."/>
            <person name="Mei H."/>
            <person name="Zhang T."/>
            <person name="Gao T."/>
            <person name="Zhang H."/>
        </authorList>
    </citation>
    <scope>NUCLEOTIDE SEQUENCE</scope>
    <source>
        <strain evidence="2">G02</strain>
    </source>
</reference>
<evidence type="ECO:0000313" key="2">
    <source>
        <dbReference type="EMBL" id="KAL0294411.1"/>
    </source>
</evidence>
<proteinExistence type="predicted"/>
<dbReference type="AlphaFoldDB" id="A0AAW2JJH7"/>
<evidence type="ECO:0000256" key="1">
    <source>
        <dbReference type="SAM" id="MobiDB-lite"/>
    </source>
</evidence>
<comment type="caution">
    <text evidence="2">The sequence shown here is derived from an EMBL/GenBank/DDBJ whole genome shotgun (WGS) entry which is preliminary data.</text>
</comment>
<protein>
    <submittedName>
        <fullName evidence="2">Uncharacterized protein</fullName>
    </submittedName>
</protein>
<reference evidence="2" key="1">
    <citation type="submission" date="2020-06" db="EMBL/GenBank/DDBJ databases">
        <authorList>
            <person name="Li T."/>
            <person name="Hu X."/>
            <person name="Zhang T."/>
            <person name="Song X."/>
            <person name="Zhang H."/>
            <person name="Dai N."/>
            <person name="Sheng W."/>
            <person name="Hou X."/>
            <person name="Wei L."/>
        </authorList>
    </citation>
    <scope>NUCLEOTIDE SEQUENCE</scope>
    <source>
        <strain evidence="2">G02</strain>
        <tissue evidence="2">Leaf</tissue>
    </source>
</reference>